<organism evidence="2 3">
    <name type="scientific">Cymbomonas tetramitiformis</name>
    <dbReference type="NCBI Taxonomy" id="36881"/>
    <lineage>
        <taxon>Eukaryota</taxon>
        <taxon>Viridiplantae</taxon>
        <taxon>Chlorophyta</taxon>
        <taxon>Pyramimonadophyceae</taxon>
        <taxon>Pyramimonadales</taxon>
        <taxon>Pyramimonadaceae</taxon>
        <taxon>Cymbomonas</taxon>
    </lineage>
</organism>
<dbReference type="EMBL" id="LGRX02035857">
    <property type="protein sequence ID" value="KAK3232895.1"/>
    <property type="molecule type" value="Genomic_DNA"/>
</dbReference>
<evidence type="ECO:0000313" key="2">
    <source>
        <dbReference type="EMBL" id="KAK3232895.1"/>
    </source>
</evidence>
<name>A0AAE0BBM9_9CHLO</name>
<gene>
    <name evidence="2" type="ORF">CYMTET_56776</name>
</gene>
<accession>A0AAE0BBM9</accession>
<evidence type="ECO:0000256" key="1">
    <source>
        <dbReference type="SAM" id="MobiDB-lite"/>
    </source>
</evidence>
<comment type="caution">
    <text evidence="2">The sequence shown here is derived from an EMBL/GenBank/DDBJ whole genome shotgun (WGS) entry which is preliminary data.</text>
</comment>
<feature type="region of interest" description="Disordered" evidence="1">
    <location>
        <begin position="32"/>
        <end position="52"/>
    </location>
</feature>
<evidence type="ECO:0000313" key="3">
    <source>
        <dbReference type="Proteomes" id="UP001190700"/>
    </source>
</evidence>
<dbReference type="AlphaFoldDB" id="A0AAE0BBM9"/>
<protein>
    <submittedName>
        <fullName evidence="2">Uncharacterized protein</fullName>
    </submittedName>
</protein>
<dbReference type="Proteomes" id="UP001190700">
    <property type="component" value="Unassembled WGS sequence"/>
</dbReference>
<feature type="compositionally biased region" description="Basic and acidic residues" evidence="1">
    <location>
        <begin position="32"/>
        <end position="41"/>
    </location>
</feature>
<keyword evidence="3" id="KW-1185">Reference proteome</keyword>
<proteinExistence type="predicted"/>
<sequence length="173" mass="20272">MFARGHMGWDQTAVAIWAELVNKEKTFQERFEKQQEESENAKKKKKKHKKTVVEDIRGDSRFEDMVMRERYGDMRLSSYEEGNYRMTQPVVDIRVPGKFYDRYRAPATSTSARVVDSKSHTRLKEALVRGDKAAAKPGRPLYGRYEEPRSLHPGYLRSAFVTTTYNVRSSRWL</sequence>
<reference evidence="2 3" key="1">
    <citation type="journal article" date="2015" name="Genome Biol. Evol.">
        <title>Comparative Genomics of a Bacterivorous Green Alga Reveals Evolutionary Causalities and Consequences of Phago-Mixotrophic Mode of Nutrition.</title>
        <authorList>
            <person name="Burns J.A."/>
            <person name="Paasch A."/>
            <person name="Narechania A."/>
            <person name="Kim E."/>
        </authorList>
    </citation>
    <scope>NUCLEOTIDE SEQUENCE [LARGE SCALE GENOMIC DNA]</scope>
    <source>
        <strain evidence="2 3">PLY_AMNH</strain>
    </source>
</reference>